<feature type="compositionally biased region" description="Low complexity" evidence="1">
    <location>
        <begin position="963"/>
        <end position="972"/>
    </location>
</feature>
<feature type="region of interest" description="Disordered" evidence="1">
    <location>
        <begin position="1155"/>
        <end position="1188"/>
    </location>
</feature>
<feature type="compositionally biased region" description="Polar residues" evidence="1">
    <location>
        <begin position="36"/>
        <end position="56"/>
    </location>
</feature>
<dbReference type="InParanoid" id="A0A316W0N6"/>
<evidence type="ECO:0000259" key="2">
    <source>
        <dbReference type="PROSITE" id="PS50003"/>
    </source>
</evidence>
<feature type="domain" description="PH" evidence="2">
    <location>
        <begin position="1254"/>
        <end position="1358"/>
    </location>
</feature>
<feature type="compositionally biased region" description="Basic and acidic residues" evidence="1">
    <location>
        <begin position="1077"/>
        <end position="1090"/>
    </location>
</feature>
<evidence type="ECO:0000256" key="1">
    <source>
        <dbReference type="SAM" id="MobiDB-lite"/>
    </source>
</evidence>
<keyword evidence="4" id="KW-1185">Reference proteome</keyword>
<protein>
    <recommendedName>
        <fullName evidence="2">PH domain-containing protein</fullName>
    </recommendedName>
</protein>
<feature type="compositionally biased region" description="Polar residues" evidence="1">
    <location>
        <begin position="543"/>
        <end position="552"/>
    </location>
</feature>
<gene>
    <name evidence="3" type="ORF">IE81DRAFT_322603</name>
</gene>
<feature type="region of interest" description="Disordered" evidence="1">
    <location>
        <begin position="583"/>
        <end position="909"/>
    </location>
</feature>
<dbReference type="STRING" id="1522189.A0A316W0N6"/>
<feature type="compositionally biased region" description="Low complexity" evidence="1">
    <location>
        <begin position="97"/>
        <end position="113"/>
    </location>
</feature>
<feature type="compositionally biased region" description="Polar residues" evidence="1">
    <location>
        <begin position="497"/>
        <end position="510"/>
    </location>
</feature>
<feature type="compositionally biased region" description="Basic and acidic residues" evidence="1">
    <location>
        <begin position="526"/>
        <end position="541"/>
    </location>
</feature>
<evidence type="ECO:0000313" key="3">
    <source>
        <dbReference type="EMBL" id="PWN43302.1"/>
    </source>
</evidence>
<dbReference type="Gene3D" id="3.40.20.10">
    <property type="entry name" value="Severin"/>
    <property type="match status" value="1"/>
</dbReference>
<reference evidence="3 4" key="1">
    <citation type="journal article" date="2018" name="Mol. Biol. Evol.">
        <title>Broad Genomic Sampling Reveals a Smut Pathogenic Ancestry of the Fungal Clade Ustilaginomycotina.</title>
        <authorList>
            <person name="Kijpornyongpan T."/>
            <person name="Mondo S.J."/>
            <person name="Barry K."/>
            <person name="Sandor L."/>
            <person name="Lee J."/>
            <person name="Lipzen A."/>
            <person name="Pangilinan J."/>
            <person name="LaButti K."/>
            <person name="Hainaut M."/>
            <person name="Henrissat B."/>
            <person name="Grigoriev I.V."/>
            <person name="Spatafora J.W."/>
            <person name="Aime M.C."/>
        </authorList>
    </citation>
    <scope>NUCLEOTIDE SEQUENCE [LARGE SCALE GENOMIC DNA]</scope>
    <source>
        <strain evidence="3 4">MCA 4658</strain>
    </source>
</reference>
<dbReference type="PROSITE" id="PS50003">
    <property type="entry name" value="PH_DOMAIN"/>
    <property type="match status" value="1"/>
</dbReference>
<feature type="compositionally biased region" description="Acidic residues" evidence="1">
    <location>
        <begin position="133"/>
        <end position="147"/>
    </location>
</feature>
<feature type="compositionally biased region" description="Polar residues" evidence="1">
    <location>
        <begin position="986"/>
        <end position="1004"/>
    </location>
</feature>
<feature type="compositionally biased region" description="Basic and acidic residues" evidence="1">
    <location>
        <begin position="158"/>
        <end position="168"/>
    </location>
</feature>
<accession>A0A316W0N6</accession>
<feature type="compositionally biased region" description="Pro residues" evidence="1">
    <location>
        <begin position="831"/>
        <end position="841"/>
    </location>
</feature>
<dbReference type="SMART" id="SM00233">
    <property type="entry name" value="PH"/>
    <property type="match status" value="1"/>
</dbReference>
<feature type="compositionally biased region" description="Basic and acidic residues" evidence="1">
    <location>
        <begin position="473"/>
        <end position="496"/>
    </location>
</feature>
<dbReference type="InterPro" id="IPR001849">
    <property type="entry name" value="PH_domain"/>
</dbReference>
<feature type="region of interest" description="Disordered" evidence="1">
    <location>
        <begin position="1"/>
        <end position="56"/>
    </location>
</feature>
<name>A0A316W0N6_9BASI</name>
<proteinExistence type="predicted"/>
<feature type="region of interest" description="Disordered" evidence="1">
    <location>
        <begin position="91"/>
        <end position="235"/>
    </location>
</feature>
<feature type="region of interest" description="Disordered" evidence="1">
    <location>
        <begin position="446"/>
        <end position="552"/>
    </location>
</feature>
<feature type="compositionally biased region" description="Low complexity" evidence="1">
    <location>
        <begin position="763"/>
        <end position="774"/>
    </location>
</feature>
<dbReference type="InterPro" id="IPR011993">
    <property type="entry name" value="PH-like_dom_sf"/>
</dbReference>
<feature type="compositionally biased region" description="Polar residues" evidence="1">
    <location>
        <begin position="939"/>
        <end position="954"/>
    </location>
</feature>
<dbReference type="RefSeq" id="XP_025370462.1">
    <property type="nucleotide sequence ID" value="XM_025513686.1"/>
</dbReference>
<dbReference type="GeneID" id="37035556"/>
<feature type="compositionally biased region" description="Polar residues" evidence="1">
    <location>
        <begin position="17"/>
        <end position="29"/>
    </location>
</feature>
<feature type="region of interest" description="Disordered" evidence="1">
    <location>
        <begin position="930"/>
        <end position="1090"/>
    </location>
</feature>
<feature type="compositionally biased region" description="Basic and acidic residues" evidence="1">
    <location>
        <begin position="673"/>
        <end position="683"/>
    </location>
</feature>
<dbReference type="Proteomes" id="UP000245783">
    <property type="component" value="Unassembled WGS sequence"/>
</dbReference>
<dbReference type="Gene3D" id="2.30.29.30">
    <property type="entry name" value="Pleckstrin-homology domain (PH domain)/Phosphotyrosine-binding domain (PTB)"/>
    <property type="match status" value="1"/>
</dbReference>
<feature type="compositionally biased region" description="Polar residues" evidence="1">
    <location>
        <begin position="123"/>
        <end position="132"/>
    </location>
</feature>
<feature type="compositionally biased region" description="Polar residues" evidence="1">
    <location>
        <begin position="601"/>
        <end position="612"/>
    </location>
</feature>
<feature type="compositionally biased region" description="Basic and acidic residues" evidence="1">
    <location>
        <begin position="690"/>
        <end position="730"/>
    </location>
</feature>
<feature type="compositionally biased region" description="Polar residues" evidence="1">
    <location>
        <begin position="207"/>
        <end position="219"/>
    </location>
</feature>
<feature type="compositionally biased region" description="Low complexity" evidence="1">
    <location>
        <begin position="454"/>
        <end position="469"/>
    </location>
</feature>
<dbReference type="EMBL" id="KZ819371">
    <property type="protein sequence ID" value="PWN43302.1"/>
    <property type="molecule type" value="Genomic_DNA"/>
</dbReference>
<dbReference type="OrthoDB" id="2123378at2759"/>
<feature type="compositionally biased region" description="Basic and acidic residues" evidence="1">
    <location>
        <begin position="896"/>
        <end position="909"/>
    </location>
</feature>
<organism evidence="3 4">
    <name type="scientific">Ceraceosorus guamensis</name>
    <dbReference type="NCBI Taxonomy" id="1522189"/>
    <lineage>
        <taxon>Eukaryota</taxon>
        <taxon>Fungi</taxon>
        <taxon>Dikarya</taxon>
        <taxon>Basidiomycota</taxon>
        <taxon>Ustilaginomycotina</taxon>
        <taxon>Exobasidiomycetes</taxon>
        <taxon>Ceraceosorales</taxon>
        <taxon>Ceraceosoraceae</taxon>
        <taxon>Ceraceosorus</taxon>
    </lineage>
</organism>
<dbReference type="InterPro" id="IPR029006">
    <property type="entry name" value="ADF-H/Gelsolin-like_dom_sf"/>
</dbReference>
<dbReference type="Pfam" id="PF00169">
    <property type="entry name" value="PH"/>
    <property type="match status" value="1"/>
</dbReference>
<evidence type="ECO:0000313" key="4">
    <source>
        <dbReference type="Proteomes" id="UP000245783"/>
    </source>
</evidence>
<sequence length="1361" mass="147585">MSSGSNERVGQLPDTPPRTSANHTASILTQAARPASTPSKPNTSERNNAITSPHIQSEYLSAGNPLTAILSKNSSPASSITSSPVRVAQILTPTPARASHYSSSAVSSSSEGSKGSKRVVRYSTRNSASSLEIDSDDGAFGDEDSEAEAVSSRFPRPRKFEIPPRGDRAGPQISQNRVAAAAASRKHSKSPSSARHMENPPNVAPTKHQSQRASLNSPQLPRDSAPGSPGLSRPEGQIRSILKAPKAGSGVMSLDLSDTRISATWAAIASSDTRISFFVLGYLHSEGTSAQHDPVRSSTISAVSTASTQSTVTLRPGVPQPMIVVAEGTYTGVKGLSSIQEHLIPSEARFAILRVMDKYLLVQCLGEGLSGVRRARALVHGRSLMAHFPTLTATTVVSKAAELTDFLIRFKLKLNADTPLRPLRIHRGETDDEWEETDAESGIIMQSPIHDTNGGQQSPALASSSASSPDLDDGPRDGHESRESRYDSSRYSRDTDASTPSTRDIATPSSLGGDINGFPLPPESNGFERKLAGDETEDGRATKMSTASQSTTGSTILGLGMSSLAKGYLSARTSVATQRMRDLAPTPITEEGSSYDDRRSSVATELPISSQIPPRERELPPLPLDEPDETDVYGGIDADGSATPRVNTLTLGPTGARPLEQIGSPEPGDDAEERDRLEREKQDFLSWQHEQAERIEAKEKARAKRRERERIKRDEKKREQVMSKLKREQESWAGGDVSDTPNGHSNPRHDTPNSGRHRRVDSRQSGSESQSGRSAHTQSELRGDSRISNNKSSGDESSDHRRRNVLSPLGAPPNLALPPTPRTPALVRSPRSPPPLSPLPRTPREIAAAHRLSEGLTSPKRASFPEARSPPIGPATLPSHEAPPILASSRPVSARMSEEPSRADVRSPEFRMPILTAGWTCTPDAEFPVDEIAHDERAQSSTSTDSPSVATGLTASAVDRSRSNSLLASTSSHQHGAGPSWPYRTRNPTWSGSTLNTAPTSIATSPRKPLLNLGSAGEARIGRHSRNGSNDDAARGGAALSPTAAVTTTSELTGMIRKKNLPPLPKSSSGSENESNPEEKALAAEARQRARMADRAALAAQAQIEIARAEQRRLAFEISESERRNRERSEAEVLIRAKWAKEQASRNQLDAYERSKLESEERRRRAHVAEQKRKEAEAAERAREDQRRQDIEMQEALEHSARKKRDAQAREAKLVADADAARKRGEAAAIRKAVKQRDREMLAKEFLRLQAAGDMVLEGDLSIQIGDATGWKRRWFALKDGEIAFFKTSHDAQRNTPTEHYNLRGAIASIEDAFEEAQMPHSFRVNFTSESGSECFVAYTDTEDDMEVLLVGMQTLSKHLA</sequence>
<dbReference type="SUPFAM" id="SSF50729">
    <property type="entry name" value="PH domain-like"/>
    <property type="match status" value="1"/>
</dbReference>
<feature type="compositionally biased region" description="Basic and acidic residues" evidence="1">
    <location>
        <begin position="842"/>
        <end position="853"/>
    </location>
</feature>